<name>A0A2P2QJG3_RHIMU</name>
<evidence type="ECO:0000313" key="1">
    <source>
        <dbReference type="EMBL" id="MBX67064.1"/>
    </source>
</evidence>
<sequence>MNISALDEVALTAPSVGQPILATTIFISGNPIVDNAVTRVS</sequence>
<accession>A0A2P2QJG3</accession>
<proteinExistence type="predicted"/>
<dbReference type="AlphaFoldDB" id="A0A2P2QJG3"/>
<dbReference type="EMBL" id="GGEC01086580">
    <property type="protein sequence ID" value="MBX67064.1"/>
    <property type="molecule type" value="Transcribed_RNA"/>
</dbReference>
<protein>
    <submittedName>
        <fullName evidence="1">Uncharacterized protein</fullName>
    </submittedName>
</protein>
<organism evidence="1">
    <name type="scientific">Rhizophora mucronata</name>
    <name type="common">Asiatic mangrove</name>
    <dbReference type="NCBI Taxonomy" id="61149"/>
    <lineage>
        <taxon>Eukaryota</taxon>
        <taxon>Viridiplantae</taxon>
        <taxon>Streptophyta</taxon>
        <taxon>Embryophyta</taxon>
        <taxon>Tracheophyta</taxon>
        <taxon>Spermatophyta</taxon>
        <taxon>Magnoliopsida</taxon>
        <taxon>eudicotyledons</taxon>
        <taxon>Gunneridae</taxon>
        <taxon>Pentapetalae</taxon>
        <taxon>rosids</taxon>
        <taxon>fabids</taxon>
        <taxon>Malpighiales</taxon>
        <taxon>Rhizophoraceae</taxon>
        <taxon>Rhizophora</taxon>
    </lineage>
</organism>
<reference evidence="1" key="1">
    <citation type="submission" date="2018-02" db="EMBL/GenBank/DDBJ databases">
        <title>Rhizophora mucronata_Transcriptome.</title>
        <authorList>
            <person name="Meera S.P."/>
            <person name="Sreeshan A."/>
            <person name="Augustine A."/>
        </authorList>
    </citation>
    <scope>NUCLEOTIDE SEQUENCE</scope>
    <source>
        <tissue evidence="1">Leaf</tissue>
    </source>
</reference>